<dbReference type="EMBL" id="CP136594">
    <property type="protein sequence ID" value="WOE76228.1"/>
    <property type="molecule type" value="Genomic_DNA"/>
</dbReference>
<dbReference type="EC" id="2.7.7.65" evidence="1"/>
<name>A0AA97F939_9SPHN</name>
<dbReference type="PANTHER" id="PTHR45138:SF9">
    <property type="entry name" value="DIGUANYLATE CYCLASE DGCM-RELATED"/>
    <property type="match status" value="1"/>
</dbReference>
<protein>
    <recommendedName>
        <fullName evidence="1">diguanylate cyclase</fullName>
        <ecNumber evidence="1">2.7.7.65</ecNumber>
    </recommendedName>
</protein>
<feature type="transmembrane region" description="Helical" evidence="3">
    <location>
        <begin position="48"/>
        <end position="67"/>
    </location>
</feature>
<dbReference type="InterPro" id="IPR029787">
    <property type="entry name" value="Nucleotide_cyclase"/>
</dbReference>
<dbReference type="FunFam" id="3.30.70.270:FF:000001">
    <property type="entry name" value="Diguanylate cyclase domain protein"/>
    <property type="match status" value="1"/>
</dbReference>
<dbReference type="GO" id="GO:0005886">
    <property type="term" value="C:plasma membrane"/>
    <property type="evidence" value="ECO:0007669"/>
    <property type="project" value="TreeGrafter"/>
</dbReference>
<evidence type="ECO:0000256" key="2">
    <source>
        <dbReference type="ARBA" id="ARBA00034247"/>
    </source>
</evidence>
<keyword evidence="3" id="KW-0472">Membrane</keyword>
<comment type="catalytic activity">
    <reaction evidence="2">
        <text>2 GTP = 3',3'-c-di-GMP + 2 diphosphate</text>
        <dbReference type="Rhea" id="RHEA:24898"/>
        <dbReference type="ChEBI" id="CHEBI:33019"/>
        <dbReference type="ChEBI" id="CHEBI:37565"/>
        <dbReference type="ChEBI" id="CHEBI:58805"/>
        <dbReference type="EC" id="2.7.7.65"/>
    </reaction>
</comment>
<dbReference type="SUPFAM" id="SSF55073">
    <property type="entry name" value="Nucleotide cyclase"/>
    <property type="match status" value="1"/>
</dbReference>
<dbReference type="SMART" id="SM00267">
    <property type="entry name" value="GGDEF"/>
    <property type="match status" value="1"/>
</dbReference>
<dbReference type="PROSITE" id="PS50887">
    <property type="entry name" value="GGDEF"/>
    <property type="match status" value="1"/>
</dbReference>
<evidence type="ECO:0000256" key="1">
    <source>
        <dbReference type="ARBA" id="ARBA00012528"/>
    </source>
</evidence>
<dbReference type="GO" id="GO:0043709">
    <property type="term" value="P:cell adhesion involved in single-species biofilm formation"/>
    <property type="evidence" value="ECO:0007669"/>
    <property type="project" value="TreeGrafter"/>
</dbReference>
<dbReference type="Gene3D" id="3.30.70.270">
    <property type="match status" value="1"/>
</dbReference>
<gene>
    <name evidence="5" type="ORF">RB602_05820</name>
</gene>
<dbReference type="NCBIfam" id="TIGR00254">
    <property type="entry name" value="GGDEF"/>
    <property type="match status" value="1"/>
</dbReference>
<keyword evidence="5" id="KW-0548">Nucleotidyltransferase</keyword>
<evidence type="ECO:0000256" key="3">
    <source>
        <dbReference type="SAM" id="Phobius"/>
    </source>
</evidence>
<dbReference type="AlphaFoldDB" id="A0AA97F939"/>
<organism evidence="5 6">
    <name type="scientific">Alterisphingorhabdus coralli</name>
    <dbReference type="NCBI Taxonomy" id="3071408"/>
    <lineage>
        <taxon>Bacteria</taxon>
        <taxon>Pseudomonadati</taxon>
        <taxon>Pseudomonadota</taxon>
        <taxon>Alphaproteobacteria</taxon>
        <taxon>Sphingomonadales</taxon>
        <taxon>Sphingomonadaceae</taxon>
        <taxon>Alterisphingorhabdus (ex Yan et al. 2024)</taxon>
    </lineage>
</organism>
<dbReference type="CDD" id="cd01949">
    <property type="entry name" value="GGDEF"/>
    <property type="match status" value="1"/>
</dbReference>
<dbReference type="GO" id="GO:1902201">
    <property type="term" value="P:negative regulation of bacterial-type flagellum-dependent cell motility"/>
    <property type="evidence" value="ECO:0007669"/>
    <property type="project" value="TreeGrafter"/>
</dbReference>
<dbReference type="InterPro" id="IPR043128">
    <property type="entry name" value="Rev_trsase/Diguanyl_cyclase"/>
</dbReference>
<dbReference type="PANTHER" id="PTHR45138">
    <property type="entry name" value="REGULATORY COMPONENTS OF SENSORY TRANSDUCTION SYSTEM"/>
    <property type="match status" value="1"/>
</dbReference>
<evidence type="ECO:0000259" key="4">
    <source>
        <dbReference type="PROSITE" id="PS50887"/>
    </source>
</evidence>
<evidence type="ECO:0000313" key="5">
    <source>
        <dbReference type="EMBL" id="WOE76228.1"/>
    </source>
</evidence>
<dbReference type="InterPro" id="IPR050469">
    <property type="entry name" value="Diguanylate_Cyclase"/>
</dbReference>
<evidence type="ECO:0000313" key="6">
    <source>
        <dbReference type="Proteomes" id="UP001302429"/>
    </source>
</evidence>
<dbReference type="Pfam" id="PF00990">
    <property type="entry name" value="GGDEF"/>
    <property type="match status" value="1"/>
</dbReference>
<dbReference type="Proteomes" id="UP001302429">
    <property type="component" value="Chromosome"/>
</dbReference>
<keyword evidence="3" id="KW-1133">Transmembrane helix</keyword>
<dbReference type="KEGG" id="acoa:RB602_05820"/>
<feature type="domain" description="GGDEF" evidence="4">
    <location>
        <begin position="125"/>
        <end position="258"/>
    </location>
</feature>
<sequence>MGSRPIMSGMSPMRQIAAIALIAVAASFTLTATIYYSYYGQDDRFWEAMIMSLIVPWGISIPMGWYFTQQRQKFMMMTAQLRQTEEDLRMANRELEHKASYDAMTGMLNRDTFFDRLSEKRTGNNDHILMIVDVDHFKTINDSFGHPAGDQALMLLASIFRRILRKGDLIGRIGGEEFGIFLPDTAEAEGKIVGEMIRSEVENTPFEPHPGFRHVITVSIGITDAAARHEQSVVMRNADNALFAAKHSGRNKVLVFDPGMRSKPCMAMGSIGAVNPNKVGSARAVARNQ</sequence>
<keyword evidence="6" id="KW-1185">Reference proteome</keyword>
<dbReference type="InterPro" id="IPR000160">
    <property type="entry name" value="GGDEF_dom"/>
</dbReference>
<accession>A0AA97F939</accession>
<dbReference type="GO" id="GO:0052621">
    <property type="term" value="F:diguanylate cyclase activity"/>
    <property type="evidence" value="ECO:0007669"/>
    <property type="project" value="UniProtKB-EC"/>
</dbReference>
<keyword evidence="3" id="KW-0812">Transmembrane</keyword>
<dbReference type="RefSeq" id="WP_317083783.1">
    <property type="nucleotide sequence ID" value="NZ_CP136594.1"/>
</dbReference>
<proteinExistence type="predicted"/>
<reference evidence="5 6" key="1">
    <citation type="submission" date="2023-10" db="EMBL/GenBank/DDBJ databases">
        <title>Complete genome sequence of a Sphingomonadaceae bacterium.</title>
        <authorList>
            <person name="Yan C."/>
        </authorList>
    </citation>
    <scope>NUCLEOTIDE SEQUENCE [LARGE SCALE GENOMIC DNA]</scope>
    <source>
        <strain evidence="5 6">SCSIO 66989</strain>
    </source>
</reference>
<keyword evidence="5" id="KW-0808">Transferase</keyword>